<feature type="transmembrane region" description="Helical" evidence="1">
    <location>
        <begin position="97"/>
        <end position="118"/>
    </location>
</feature>
<keyword evidence="3" id="KW-1185">Reference proteome</keyword>
<evidence type="ECO:0000313" key="2">
    <source>
        <dbReference type="EMBL" id="RUQ90021.1"/>
    </source>
</evidence>
<dbReference type="OrthoDB" id="9815400at2"/>
<evidence type="ECO:0000256" key="1">
    <source>
        <dbReference type="SAM" id="Phobius"/>
    </source>
</evidence>
<feature type="transmembrane region" description="Helical" evidence="1">
    <location>
        <begin position="155"/>
        <end position="179"/>
    </location>
</feature>
<dbReference type="AlphaFoldDB" id="A0A433JL68"/>
<accession>A0A433JL68</accession>
<sequence length="182" mass="19632">MTVKTTKIPAGLQRSWGWLLGLGILFVLLGAIGLGMVVGLTLASVLVLGVLLIIAGVMQIIDAFKCRDWNGVLWHALIGVLYIVGGGIIVYDPIFASTVLTALIAAVLIVIGTIRVIMALALRHSRGWGWLLLAGLIAVLLGILILMQWPWSGFWVIGLFVAVDLMISGWTYIFMALALKRV</sequence>
<dbReference type="GO" id="GO:0005886">
    <property type="term" value="C:plasma membrane"/>
    <property type="evidence" value="ECO:0007669"/>
    <property type="project" value="TreeGrafter"/>
</dbReference>
<feature type="transmembrane region" description="Helical" evidence="1">
    <location>
        <begin position="16"/>
        <end position="36"/>
    </location>
</feature>
<evidence type="ECO:0000313" key="3">
    <source>
        <dbReference type="Proteomes" id="UP000288012"/>
    </source>
</evidence>
<dbReference type="EMBL" id="RZGR01000005">
    <property type="protein sequence ID" value="RUQ90021.1"/>
    <property type="molecule type" value="Genomic_DNA"/>
</dbReference>
<keyword evidence="1" id="KW-0472">Membrane</keyword>
<keyword evidence="1" id="KW-1133">Transmembrane helix</keyword>
<dbReference type="PANTHER" id="PTHR34989:SF1">
    <property type="entry name" value="PROTEIN HDED"/>
    <property type="match status" value="1"/>
</dbReference>
<reference evidence="2 3" key="1">
    <citation type="submission" date="2018-12" db="EMBL/GenBank/DDBJ databases">
        <title>Legionella sp,whole genome shotgun sequence.</title>
        <authorList>
            <person name="Wu H."/>
        </authorList>
    </citation>
    <scope>NUCLEOTIDE SEQUENCE [LARGE SCALE GENOMIC DNA]</scope>
    <source>
        <strain evidence="3">km714</strain>
    </source>
</reference>
<organism evidence="2 3">
    <name type="scientific">Legionella septentrionalis</name>
    <dbReference type="NCBI Taxonomy" id="2498109"/>
    <lineage>
        <taxon>Bacteria</taxon>
        <taxon>Pseudomonadati</taxon>
        <taxon>Pseudomonadota</taxon>
        <taxon>Gammaproteobacteria</taxon>
        <taxon>Legionellales</taxon>
        <taxon>Legionellaceae</taxon>
        <taxon>Legionella</taxon>
    </lineage>
</organism>
<dbReference type="Proteomes" id="UP000288012">
    <property type="component" value="Unassembled WGS sequence"/>
</dbReference>
<dbReference type="PANTHER" id="PTHR34989">
    <property type="entry name" value="PROTEIN HDED"/>
    <property type="match status" value="1"/>
</dbReference>
<gene>
    <name evidence="2" type="ORF">EKM59_02435</name>
</gene>
<keyword evidence="1" id="KW-0812">Transmembrane</keyword>
<dbReference type="InterPro" id="IPR005325">
    <property type="entry name" value="DUF308_memb"/>
</dbReference>
<feature type="transmembrane region" description="Helical" evidence="1">
    <location>
        <begin position="42"/>
        <end position="61"/>
    </location>
</feature>
<protein>
    <submittedName>
        <fullName evidence="2">HdeD family acid-resistance protein</fullName>
    </submittedName>
</protein>
<dbReference type="InterPro" id="IPR052712">
    <property type="entry name" value="Acid_resist_chaperone_HdeD"/>
</dbReference>
<dbReference type="Pfam" id="PF03729">
    <property type="entry name" value="DUF308"/>
    <property type="match status" value="1"/>
</dbReference>
<proteinExistence type="predicted"/>
<name>A0A433JL68_9GAMM</name>
<feature type="transmembrane region" description="Helical" evidence="1">
    <location>
        <begin position="130"/>
        <end position="149"/>
    </location>
</feature>
<comment type="caution">
    <text evidence="2">The sequence shown here is derived from an EMBL/GenBank/DDBJ whole genome shotgun (WGS) entry which is preliminary data.</text>
</comment>
<dbReference type="RefSeq" id="WP_126953369.1">
    <property type="nucleotide sequence ID" value="NZ_RZGR01000005.1"/>
</dbReference>
<feature type="transmembrane region" description="Helical" evidence="1">
    <location>
        <begin position="73"/>
        <end position="91"/>
    </location>
</feature>